<reference evidence="7 8" key="1">
    <citation type="submission" date="2024-09" db="EMBL/GenBank/DDBJ databases">
        <authorList>
            <person name="Sun Q."/>
            <person name="Mori K."/>
        </authorList>
    </citation>
    <scope>NUCLEOTIDE SEQUENCE [LARGE SCALE GENOMIC DNA]</scope>
    <source>
        <strain evidence="7 8">TBRC 1432</strain>
    </source>
</reference>
<keyword evidence="3 5" id="KW-1133">Transmembrane helix</keyword>
<dbReference type="InterPro" id="IPR036259">
    <property type="entry name" value="MFS_trans_sf"/>
</dbReference>
<feature type="transmembrane region" description="Helical" evidence="5">
    <location>
        <begin position="218"/>
        <end position="243"/>
    </location>
</feature>
<evidence type="ECO:0000256" key="2">
    <source>
        <dbReference type="ARBA" id="ARBA00022692"/>
    </source>
</evidence>
<evidence type="ECO:0000256" key="1">
    <source>
        <dbReference type="ARBA" id="ARBA00004651"/>
    </source>
</evidence>
<feature type="transmembrane region" description="Helical" evidence="5">
    <location>
        <begin position="107"/>
        <end position="129"/>
    </location>
</feature>
<dbReference type="Gene3D" id="1.20.1250.20">
    <property type="entry name" value="MFS general substrate transporter like domains"/>
    <property type="match status" value="1"/>
</dbReference>
<feature type="domain" description="Major facilitator superfamily (MFS) profile" evidence="6">
    <location>
        <begin position="202"/>
        <end position="404"/>
    </location>
</feature>
<dbReference type="Proteomes" id="UP001589810">
    <property type="component" value="Unassembled WGS sequence"/>
</dbReference>
<comment type="caution">
    <text evidence="7">The sequence shown here is derived from an EMBL/GenBank/DDBJ whole genome shotgun (WGS) entry which is preliminary data.</text>
</comment>
<feature type="transmembrane region" description="Helical" evidence="5">
    <location>
        <begin position="141"/>
        <end position="169"/>
    </location>
</feature>
<dbReference type="PROSITE" id="PS50850">
    <property type="entry name" value="MFS"/>
    <property type="match status" value="1"/>
</dbReference>
<feature type="transmembrane region" description="Helical" evidence="5">
    <location>
        <begin position="249"/>
        <end position="270"/>
    </location>
</feature>
<evidence type="ECO:0000256" key="5">
    <source>
        <dbReference type="SAM" id="Phobius"/>
    </source>
</evidence>
<evidence type="ECO:0000313" key="7">
    <source>
        <dbReference type="EMBL" id="MFC0545804.1"/>
    </source>
</evidence>
<proteinExistence type="predicted"/>
<dbReference type="RefSeq" id="WP_273943663.1">
    <property type="nucleotide sequence ID" value="NZ_CP097263.1"/>
</dbReference>
<dbReference type="InterPro" id="IPR011701">
    <property type="entry name" value="MFS"/>
</dbReference>
<sequence length="404" mass="41970">MATEVTDFYGRRYRVGESDRELLGHSRNWVLAAACVAMLVAGAGQYGFGLIVGGDYWLLAIWVATQAVAVFPMAWLRERLHVKPMLAMPAGAVLTAAGDLFQGPATAVLGGLGAAVVYGTCFGVVAKWFPERRTYLGLVSGSFAAGAVLFATPLPIIALVVITAAGIVLREPPADWWPAKPDPRKWALDKTVNLSLRHSRPAIRNYTPGQLLRCPTSAVMYVLVACAAAAWLFDVAYTAAFVASSGWGYAFAAVTVCVLTLASGVARWATGWAGEQFGVGRVVRAALALGALGQLLMIVAGQHQSGVLMVFAALLVGTTAGCCYALLPALVEAHFGDQAGLLNFGLVYSAKAVGGIVGIGLATTMVAMYGFAAGFLLAAGLGVLGAVAAAMLRQPGVPRLLVPA</sequence>
<evidence type="ECO:0000256" key="4">
    <source>
        <dbReference type="ARBA" id="ARBA00023136"/>
    </source>
</evidence>
<protein>
    <submittedName>
        <fullName evidence="7">MFS transporter</fullName>
    </submittedName>
</protein>
<keyword evidence="2 5" id="KW-0812">Transmembrane</keyword>
<keyword evidence="8" id="KW-1185">Reference proteome</keyword>
<accession>A0ABV6N073</accession>
<dbReference type="EMBL" id="JBHLUD010000010">
    <property type="protein sequence ID" value="MFC0545804.1"/>
    <property type="molecule type" value="Genomic_DNA"/>
</dbReference>
<evidence type="ECO:0000256" key="3">
    <source>
        <dbReference type="ARBA" id="ARBA00022989"/>
    </source>
</evidence>
<dbReference type="Pfam" id="PF07690">
    <property type="entry name" value="MFS_1"/>
    <property type="match status" value="1"/>
</dbReference>
<feature type="transmembrane region" description="Helical" evidence="5">
    <location>
        <begin position="307"/>
        <end position="327"/>
    </location>
</feature>
<feature type="transmembrane region" description="Helical" evidence="5">
    <location>
        <begin position="339"/>
        <end position="362"/>
    </location>
</feature>
<organism evidence="7 8">
    <name type="scientific">Kutzneria chonburiensis</name>
    <dbReference type="NCBI Taxonomy" id="1483604"/>
    <lineage>
        <taxon>Bacteria</taxon>
        <taxon>Bacillati</taxon>
        <taxon>Actinomycetota</taxon>
        <taxon>Actinomycetes</taxon>
        <taxon>Pseudonocardiales</taxon>
        <taxon>Pseudonocardiaceae</taxon>
        <taxon>Kutzneria</taxon>
    </lineage>
</organism>
<dbReference type="InterPro" id="IPR020846">
    <property type="entry name" value="MFS_dom"/>
</dbReference>
<gene>
    <name evidence="7" type="ORF">ACFFH7_30110</name>
</gene>
<keyword evidence="4 5" id="KW-0472">Membrane</keyword>
<feature type="transmembrane region" description="Helical" evidence="5">
    <location>
        <begin position="29"/>
        <end position="51"/>
    </location>
</feature>
<feature type="transmembrane region" description="Helical" evidence="5">
    <location>
        <begin position="368"/>
        <end position="392"/>
    </location>
</feature>
<evidence type="ECO:0000259" key="6">
    <source>
        <dbReference type="PROSITE" id="PS50850"/>
    </source>
</evidence>
<name>A0ABV6N073_9PSEU</name>
<evidence type="ECO:0000313" key="8">
    <source>
        <dbReference type="Proteomes" id="UP001589810"/>
    </source>
</evidence>
<comment type="subcellular location">
    <subcellularLocation>
        <location evidence="1">Cell membrane</location>
        <topology evidence="1">Multi-pass membrane protein</topology>
    </subcellularLocation>
</comment>
<feature type="transmembrane region" description="Helical" evidence="5">
    <location>
        <begin position="57"/>
        <end position="76"/>
    </location>
</feature>
<dbReference type="SUPFAM" id="SSF103473">
    <property type="entry name" value="MFS general substrate transporter"/>
    <property type="match status" value="1"/>
</dbReference>
<feature type="transmembrane region" description="Helical" evidence="5">
    <location>
        <begin position="282"/>
        <end position="301"/>
    </location>
</feature>